<feature type="transmembrane region" description="Helical" evidence="1">
    <location>
        <begin position="405"/>
        <end position="430"/>
    </location>
</feature>
<feature type="transmembrane region" description="Helical" evidence="1">
    <location>
        <begin position="366"/>
        <end position="393"/>
    </location>
</feature>
<gene>
    <name evidence="2" type="ordered locus">amb2608</name>
</gene>
<name>Q2W413_PARM1</name>
<dbReference type="HOGENOM" id="CLU_046403_0_0_5"/>
<proteinExistence type="predicted"/>
<organism evidence="2 3">
    <name type="scientific">Paramagnetospirillum magneticum (strain ATCC 700264 / AMB-1)</name>
    <name type="common">Magnetospirillum magneticum</name>
    <dbReference type="NCBI Taxonomy" id="342108"/>
    <lineage>
        <taxon>Bacteria</taxon>
        <taxon>Pseudomonadati</taxon>
        <taxon>Pseudomonadota</taxon>
        <taxon>Alphaproteobacteria</taxon>
        <taxon>Rhodospirillales</taxon>
        <taxon>Magnetospirillaceae</taxon>
        <taxon>Paramagnetospirillum</taxon>
    </lineage>
</organism>
<evidence type="ECO:0008006" key="4">
    <source>
        <dbReference type="Google" id="ProtNLM"/>
    </source>
</evidence>
<keyword evidence="1" id="KW-0472">Membrane</keyword>
<keyword evidence="1" id="KW-1133">Transmembrane helix</keyword>
<feature type="transmembrane region" description="Helical" evidence="1">
    <location>
        <begin position="204"/>
        <end position="226"/>
    </location>
</feature>
<evidence type="ECO:0000256" key="1">
    <source>
        <dbReference type="SAM" id="Phobius"/>
    </source>
</evidence>
<dbReference type="RefSeq" id="WP_011384989.1">
    <property type="nucleotide sequence ID" value="NC_007626.1"/>
</dbReference>
<feature type="transmembrane region" description="Helical" evidence="1">
    <location>
        <begin position="247"/>
        <end position="269"/>
    </location>
</feature>
<feature type="transmembrane region" description="Helical" evidence="1">
    <location>
        <begin position="50"/>
        <end position="70"/>
    </location>
</feature>
<keyword evidence="3" id="KW-1185">Reference proteome</keyword>
<dbReference type="KEGG" id="mag:amb2608"/>
<feature type="transmembrane region" description="Helical" evidence="1">
    <location>
        <begin position="442"/>
        <end position="465"/>
    </location>
</feature>
<dbReference type="OrthoDB" id="7832851at2"/>
<feature type="transmembrane region" description="Helical" evidence="1">
    <location>
        <begin position="176"/>
        <end position="198"/>
    </location>
</feature>
<evidence type="ECO:0000313" key="2">
    <source>
        <dbReference type="EMBL" id="BAE51412.1"/>
    </source>
</evidence>
<dbReference type="STRING" id="342108.amb2608"/>
<sequence length="469" mass="48882">MTGGRPSALLLLGMIACVLADVVVPAEMLRMGARLLLVAFLAAEWRRMAVNAKVMIGLALGLTMGAAVTGTAEPAKVIAGSLDTGAFFATFFANQFFLREAARTSPLVSRCSTFFVNQPPGRRYALLTVGGYLFGIILNIGVLSLLGIMIKQRNSLEAAGGNEQIRDVRERRMVLALLRGFSVTPLASPLSISLAVMLTALPSLHWSSMLPLGMATGAIVLGLGWLQDRLQAPVHLRGLAPPVEPARDFAALGGVTALVLMVFFTALAFEWLLGVPLSRAMLVSTPLVGLGWLARQYLGGGIASGMTATGRRVVVQAGATFPAYRTEIAILSSAGFIGTLFSAMIPPETLGALIASPLLPPAILPALAILAVVGPALIGINPIVSVTIIASALSAAPSLPLSTESLALGLIGGWCLAINSSAMTASAMLLGELVGKPSRTIVLGWNGLFTLAVFTVLSLWLTLLARLIQ</sequence>
<accession>Q2W413</accession>
<feature type="transmembrane region" description="Helical" evidence="1">
    <location>
        <begin position="289"/>
        <end position="308"/>
    </location>
</feature>
<dbReference type="Proteomes" id="UP000007058">
    <property type="component" value="Chromosome"/>
</dbReference>
<dbReference type="AlphaFoldDB" id="Q2W413"/>
<feature type="transmembrane region" description="Helical" evidence="1">
    <location>
        <begin position="124"/>
        <end position="146"/>
    </location>
</feature>
<dbReference type="PROSITE" id="PS51257">
    <property type="entry name" value="PROKAR_LIPOPROTEIN"/>
    <property type="match status" value="1"/>
</dbReference>
<reference evidence="2 3" key="1">
    <citation type="journal article" date="2005" name="DNA Res.">
        <title>Complete genome sequence of the facultative anaerobic magnetotactic bacterium Magnetospirillum sp. strain AMB-1.</title>
        <authorList>
            <person name="Matsunaga T."/>
            <person name="Okamura Y."/>
            <person name="Fukuda Y."/>
            <person name="Wahyudi A.T."/>
            <person name="Murase Y."/>
            <person name="Takeyama H."/>
        </authorList>
    </citation>
    <scope>NUCLEOTIDE SEQUENCE [LARGE SCALE GENOMIC DNA]</scope>
    <source>
        <strain evidence="3">ATCC 700264 / AMB-1</strain>
    </source>
</reference>
<dbReference type="EMBL" id="AP007255">
    <property type="protein sequence ID" value="BAE51412.1"/>
    <property type="molecule type" value="Genomic_DNA"/>
</dbReference>
<protein>
    <recommendedName>
        <fullName evidence="4">H+/citrate symporter</fullName>
    </recommendedName>
</protein>
<feature type="transmembrane region" description="Helical" evidence="1">
    <location>
        <begin position="328"/>
        <end position="346"/>
    </location>
</feature>
<keyword evidence="1" id="KW-0812">Transmembrane</keyword>
<evidence type="ECO:0000313" key="3">
    <source>
        <dbReference type="Proteomes" id="UP000007058"/>
    </source>
</evidence>